<name>A0A1T1P780_9XANT</name>
<gene>
    <name evidence="1" type="ORF">Xmlh_08380</name>
</gene>
<evidence type="ECO:0000313" key="2">
    <source>
        <dbReference type="Proteomes" id="UP000190559"/>
    </source>
</evidence>
<proteinExistence type="predicted"/>
<accession>A0A1T1P780</accession>
<dbReference type="Proteomes" id="UP000190559">
    <property type="component" value="Unassembled WGS sequence"/>
</dbReference>
<sequence length="70" mass="8056">MPKYFVDDIQVERSHAMKVWHGSRTYRLANPRTRGYIFLTAEKGESQDGEIQHLAEAGVRIAPDREVRNG</sequence>
<reference evidence="1 2" key="1">
    <citation type="submission" date="2015-12" db="EMBL/GenBank/DDBJ databases">
        <authorList>
            <person name="Shamseldin A."/>
            <person name="Moawad H."/>
            <person name="Abd El-Rahim W.M."/>
            <person name="Sadowsky M.J."/>
        </authorList>
    </citation>
    <scope>NUCLEOTIDE SEQUENCE [LARGE SCALE GENOMIC DNA]</scope>
    <source>
        <strain evidence="1 2">LMG9050</strain>
    </source>
</reference>
<dbReference type="RefSeq" id="WP_078563204.1">
    <property type="nucleotide sequence ID" value="NZ_LOJW01000010.1"/>
</dbReference>
<comment type="caution">
    <text evidence="1">The sequence shown here is derived from an EMBL/GenBank/DDBJ whole genome shotgun (WGS) entry which is preliminary data.</text>
</comment>
<evidence type="ECO:0000313" key="1">
    <source>
        <dbReference type="EMBL" id="OOW71480.1"/>
    </source>
</evidence>
<organism evidence="1 2">
    <name type="scientific">Xanthomonas axonopodis pv. melhusii</name>
    <dbReference type="NCBI Taxonomy" id="487834"/>
    <lineage>
        <taxon>Bacteria</taxon>
        <taxon>Pseudomonadati</taxon>
        <taxon>Pseudomonadota</taxon>
        <taxon>Gammaproteobacteria</taxon>
        <taxon>Lysobacterales</taxon>
        <taxon>Lysobacteraceae</taxon>
        <taxon>Xanthomonas</taxon>
    </lineage>
</organism>
<dbReference type="EMBL" id="LOJW01000010">
    <property type="protein sequence ID" value="OOW71480.1"/>
    <property type="molecule type" value="Genomic_DNA"/>
</dbReference>
<dbReference type="AlphaFoldDB" id="A0A1T1P780"/>
<protein>
    <submittedName>
        <fullName evidence="1">Uncharacterized protein</fullName>
    </submittedName>
</protein>